<dbReference type="Proteomes" id="UP000695264">
    <property type="component" value="Unassembled WGS sequence"/>
</dbReference>
<evidence type="ECO:0000313" key="3">
    <source>
        <dbReference type="Proteomes" id="UP000695264"/>
    </source>
</evidence>
<feature type="compositionally biased region" description="Basic and acidic residues" evidence="1">
    <location>
        <begin position="202"/>
        <end position="211"/>
    </location>
</feature>
<organism evidence="2 3">
    <name type="scientific">Streptomyces zingiberis</name>
    <dbReference type="NCBI Taxonomy" id="2053010"/>
    <lineage>
        <taxon>Bacteria</taxon>
        <taxon>Bacillati</taxon>
        <taxon>Actinomycetota</taxon>
        <taxon>Actinomycetes</taxon>
        <taxon>Kitasatosporales</taxon>
        <taxon>Streptomycetaceae</taxon>
        <taxon>Streptomyces</taxon>
    </lineage>
</organism>
<evidence type="ECO:0000256" key="1">
    <source>
        <dbReference type="SAM" id="MobiDB-lite"/>
    </source>
</evidence>
<comment type="caution">
    <text evidence="2">The sequence shown here is derived from an EMBL/GenBank/DDBJ whole genome shotgun (WGS) entry which is preliminary data.</text>
</comment>
<evidence type="ECO:0000313" key="2">
    <source>
        <dbReference type="EMBL" id="NJQ03519.1"/>
    </source>
</evidence>
<proteinExistence type="predicted"/>
<feature type="region of interest" description="Disordered" evidence="1">
    <location>
        <begin position="182"/>
        <end position="211"/>
    </location>
</feature>
<evidence type="ECO:0008006" key="4">
    <source>
        <dbReference type="Google" id="ProtNLM"/>
    </source>
</evidence>
<dbReference type="EMBL" id="JAATEN010000025">
    <property type="protein sequence ID" value="NJQ03519.1"/>
    <property type="molecule type" value="Genomic_DNA"/>
</dbReference>
<name>A0ABX1C746_9ACTN</name>
<keyword evidence="3" id="KW-1185">Reference proteome</keyword>
<accession>A0ABX1C746</accession>
<protein>
    <recommendedName>
        <fullName evidence="4">Glycosyl hydrolase</fullName>
    </recommendedName>
</protein>
<feature type="region of interest" description="Disordered" evidence="1">
    <location>
        <begin position="241"/>
        <end position="270"/>
    </location>
</feature>
<reference evidence="2 3" key="1">
    <citation type="submission" date="2020-03" db="EMBL/GenBank/DDBJ databases">
        <title>WGS of actinomycetes isolated from Thailand.</title>
        <authorList>
            <person name="Thawai C."/>
        </authorList>
    </citation>
    <scope>NUCLEOTIDE SEQUENCE [LARGE SCALE GENOMIC DNA]</scope>
    <source>
        <strain evidence="2 3">PLAI 1-29</strain>
    </source>
</reference>
<sequence length="270" mass="27534">MPGAALGAEPLPGGGVVRFARSSLLVRVTVDGAVRCAWDGAGPPPVGAPEGGRPAADARAELEPDTDGGWRVVAERVTVTVSRYGAVEFRTPGGVVLRRDLPPRWWDALDPADGGSRWSVLSQVAADARFHGPAGRAAWPRLGDGTYRLGGGPATAHSGGRLPPAVPVQLVVAPAGAHLVRHDNPGGGRMRLRQGVEGAGSGHDRPGTSELRLDGGPLCFWAVVGSPARVLRSWAALPRDTGRTEPAGPGSGAGLHAPGHAARSGSPAGR</sequence>
<gene>
    <name evidence="2" type="ORF">HCK00_24080</name>
</gene>